<keyword evidence="11" id="KW-0407">Ion channel</keyword>
<keyword evidence="9" id="KW-0406">Ion transport</keyword>
<keyword evidence="6" id="KW-0851">Voltage-gated channel</keyword>
<dbReference type="EMBL" id="REGN01002467">
    <property type="protein sequence ID" value="RNA27950.1"/>
    <property type="molecule type" value="Genomic_DNA"/>
</dbReference>
<evidence type="ECO:0000256" key="13">
    <source>
        <dbReference type="SAM" id="Phobius"/>
    </source>
</evidence>
<dbReference type="InterPro" id="IPR005821">
    <property type="entry name" value="Ion_trans_dom"/>
</dbReference>
<comment type="subcellular location">
    <subcellularLocation>
        <location evidence="1">Membrane</location>
        <topology evidence="1">Multi-pass membrane protein</topology>
    </subcellularLocation>
</comment>
<feature type="non-terminal residue" evidence="15">
    <location>
        <position position="361"/>
    </location>
</feature>
<dbReference type="PRINTS" id="PR00169">
    <property type="entry name" value="KCHANNEL"/>
</dbReference>
<accession>A0A3M7RWX6</accession>
<evidence type="ECO:0000256" key="11">
    <source>
        <dbReference type="ARBA" id="ARBA00023303"/>
    </source>
</evidence>
<organism evidence="15 16">
    <name type="scientific">Brachionus plicatilis</name>
    <name type="common">Marine rotifer</name>
    <name type="synonym">Brachionus muelleri</name>
    <dbReference type="NCBI Taxonomy" id="10195"/>
    <lineage>
        <taxon>Eukaryota</taxon>
        <taxon>Metazoa</taxon>
        <taxon>Spiralia</taxon>
        <taxon>Gnathifera</taxon>
        <taxon>Rotifera</taxon>
        <taxon>Eurotatoria</taxon>
        <taxon>Monogononta</taxon>
        <taxon>Pseudotrocha</taxon>
        <taxon>Ploima</taxon>
        <taxon>Brachionidae</taxon>
        <taxon>Brachionus</taxon>
    </lineage>
</organism>
<dbReference type="InterPro" id="IPR028325">
    <property type="entry name" value="VG_K_chnl"/>
</dbReference>
<feature type="region of interest" description="Disordered" evidence="12">
    <location>
        <begin position="1"/>
        <end position="25"/>
    </location>
</feature>
<dbReference type="GO" id="GO:0032590">
    <property type="term" value="C:dendrite membrane"/>
    <property type="evidence" value="ECO:0007669"/>
    <property type="project" value="TreeGrafter"/>
</dbReference>
<dbReference type="Gene3D" id="1.10.287.70">
    <property type="match status" value="1"/>
</dbReference>
<dbReference type="OrthoDB" id="415460at2759"/>
<dbReference type="SUPFAM" id="SSF81324">
    <property type="entry name" value="Voltage-gated potassium channels"/>
    <property type="match status" value="1"/>
</dbReference>
<dbReference type="Pfam" id="PF00520">
    <property type="entry name" value="Ion_trans"/>
    <property type="match status" value="1"/>
</dbReference>
<evidence type="ECO:0000259" key="14">
    <source>
        <dbReference type="Pfam" id="PF00520"/>
    </source>
</evidence>
<feature type="transmembrane region" description="Helical" evidence="13">
    <location>
        <begin position="198"/>
        <end position="216"/>
    </location>
</feature>
<evidence type="ECO:0000256" key="7">
    <source>
        <dbReference type="ARBA" id="ARBA00022958"/>
    </source>
</evidence>
<dbReference type="Gene3D" id="1.20.120.350">
    <property type="entry name" value="Voltage-gated potassium channels. Chain C"/>
    <property type="match status" value="1"/>
</dbReference>
<evidence type="ECO:0000256" key="10">
    <source>
        <dbReference type="ARBA" id="ARBA00023136"/>
    </source>
</evidence>
<name>A0A3M7RWX6_BRAPC</name>
<evidence type="ECO:0000256" key="2">
    <source>
        <dbReference type="ARBA" id="ARBA00022448"/>
    </source>
</evidence>
<dbReference type="GO" id="GO:0032809">
    <property type="term" value="C:neuronal cell body membrane"/>
    <property type="evidence" value="ECO:0007669"/>
    <property type="project" value="TreeGrafter"/>
</dbReference>
<evidence type="ECO:0000256" key="9">
    <source>
        <dbReference type="ARBA" id="ARBA00023065"/>
    </source>
</evidence>
<dbReference type="PANTHER" id="PTHR11537:SF252">
    <property type="entry name" value="POTASSIUM VOLTAGE-GATED CHANNEL PROTEIN SHAW"/>
    <property type="match status" value="1"/>
</dbReference>
<feature type="transmembrane region" description="Helical" evidence="13">
    <location>
        <begin position="31"/>
        <end position="52"/>
    </location>
</feature>
<evidence type="ECO:0000256" key="12">
    <source>
        <dbReference type="SAM" id="MobiDB-lite"/>
    </source>
</evidence>
<keyword evidence="8 13" id="KW-1133">Transmembrane helix</keyword>
<dbReference type="GO" id="GO:0042734">
    <property type="term" value="C:presynaptic membrane"/>
    <property type="evidence" value="ECO:0007669"/>
    <property type="project" value="TreeGrafter"/>
</dbReference>
<proteinExistence type="predicted"/>
<dbReference type="AlphaFoldDB" id="A0A3M7RWX6"/>
<evidence type="ECO:0000313" key="16">
    <source>
        <dbReference type="Proteomes" id="UP000276133"/>
    </source>
</evidence>
<dbReference type="GO" id="GO:0005251">
    <property type="term" value="F:delayed rectifier potassium channel activity"/>
    <property type="evidence" value="ECO:0007669"/>
    <property type="project" value="TreeGrafter"/>
</dbReference>
<evidence type="ECO:0000256" key="8">
    <source>
        <dbReference type="ARBA" id="ARBA00022989"/>
    </source>
</evidence>
<protein>
    <submittedName>
        <fullName evidence="15">Potassium voltage-gated channel Shaw</fullName>
    </submittedName>
</protein>
<evidence type="ECO:0000256" key="6">
    <source>
        <dbReference type="ARBA" id="ARBA00022882"/>
    </source>
</evidence>
<dbReference type="GO" id="GO:0001508">
    <property type="term" value="P:action potential"/>
    <property type="evidence" value="ECO:0007669"/>
    <property type="project" value="TreeGrafter"/>
</dbReference>
<feature type="transmembrane region" description="Helical" evidence="13">
    <location>
        <begin position="280"/>
        <end position="301"/>
    </location>
</feature>
<feature type="transmembrane region" description="Helical" evidence="13">
    <location>
        <begin position="249"/>
        <end position="268"/>
    </location>
</feature>
<gene>
    <name evidence="15" type="ORF">BpHYR1_020838</name>
</gene>
<dbReference type="GO" id="GO:0008076">
    <property type="term" value="C:voltage-gated potassium channel complex"/>
    <property type="evidence" value="ECO:0007669"/>
    <property type="project" value="InterPro"/>
</dbReference>
<sequence>MMYPDTDSSNTTSSENTESSSEDTETETYEFLTYVSVFFITVSILTFCFSTVNDLCQSALFCRSYNLKVSFEQEELDLPTVINLAISSRQRVPNILDYIEYICIIWFTIEFGIKSSVSPNKIKFFTSPVTWIDLLANIWFYIDLAYNYFIFNESFDTHPAWDLFGTIRIMRLFKLFNHYPGLRIIIASLKASAKVFKILIFFITVAVIIFASLIFYSEKLAADSDDGRINGLIVSSHAHHGQPNTGNQFSSIIEAIWFAVVSLTTVGFGDYYPKTTMGMVFGALCTVTGVLMIDLPMPIIVRNFANYYNHLQAHSKFPKRLRRKVLPVEIPRRKQTYHRNSTIQYGVNTSTELALITSRIK</sequence>
<dbReference type="Proteomes" id="UP000276133">
    <property type="component" value="Unassembled WGS sequence"/>
</dbReference>
<evidence type="ECO:0000256" key="3">
    <source>
        <dbReference type="ARBA" id="ARBA00022538"/>
    </source>
</evidence>
<keyword evidence="2" id="KW-0813">Transport</keyword>
<keyword evidence="5" id="KW-0631">Potassium channel</keyword>
<dbReference type="STRING" id="10195.A0A3M7RWX6"/>
<evidence type="ECO:0000313" key="15">
    <source>
        <dbReference type="EMBL" id="RNA27950.1"/>
    </source>
</evidence>
<feature type="domain" description="Ion transport" evidence="14">
    <location>
        <begin position="31"/>
        <end position="310"/>
    </location>
</feature>
<evidence type="ECO:0000256" key="1">
    <source>
        <dbReference type="ARBA" id="ARBA00004141"/>
    </source>
</evidence>
<dbReference type="InterPro" id="IPR027359">
    <property type="entry name" value="Volt_channel_dom_sf"/>
</dbReference>
<keyword evidence="7" id="KW-0630">Potassium</keyword>
<dbReference type="PANTHER" id="PTHR11537">
    <property type="entry name" value="VOLTAGE-GATED POTASSIUM CHANNEL"/>
    <property type="match status" value="1"/>
</dbReference>
<feature type="compositionally biased region" description="Low complexity" evidence="12">
    <location>
        <begin position="1"/>
        <end position="19"/>
    </location>
</feature>
<dbReference type="GO" id="GO:0043679">
    <property type="term" value="C:axon terminus"/>
    <property type="evidence" value="ECO:0007669"/>
    <property type="project" value="TreeGrafter"/>
</dbReference>
<reference evidence="15 16" key="1">
    <citation type="journal article" date="2018" name="Sci. Rep.">
        <title>Genomic signatures of local adaptation to the degree of environmental predictability in rotifers.</title>
        <authorList>
            <person name="Franch-Gras L."/>
            <person name="Hahn C."/>
            <person name="Garcia-Roger E.M."/>
            <person name="Carmona M.J."/>
            <person name="Serra M."/>
            <person name="Gomez A."/>
        </authorList>
    </citation>
    <scope>NUCLEOTIDE SEQUENCE [LARGE SCALE GENOMIC DNA]</scope>
    <source>
        <strain evidence="15">HYR1</strain>
    </source>
</reference>
<dbReference type="GO" id="GO:0045211">
    <property type="term" value="C:postsynaptic membrane"/>
    <property type="evidence" value="ECO:0007669"/>
    <property type="project" value="TreeGrafter"/>
</dbReference>
<evidence type="ECO:0000256" key="4">
    <source>
        <dbReference type="ARBA" id="ARBA00022692"/>
    </source>
</evidence>
<keyword evidence="10 13" id="KW-0472">Membrane</keyword>
<evidence type="ECO:0000256" key="5">
    <source>
        <dbReference type="ARBA" id="ARBA00022826"/>
    </source>
</evidence>
<keyword evidence="3" id="KW-0633">Potassium transport</keyword>
<keyword evidence="16" id="KW-1185">Reference proteome</keyword>
<keyword evidence="4 13" id="KW-0812">Transmembrane</keyword>
<comment type="caution">
    <text evidence="15">The sequence shown here is derived from an EMBL/GenBank/DDBJ whole genome shotgun (WGS) entry which is preliminary data.</text>
</comment>